<dbReference type="InterPro" id="IPR001089">
    <property type="entry name" value="Chemokine_CXC"/>
</dbReference>
<dbReference type="GO" id="GO:0006955">
    <property type="term" value="P:immune response"/>
    <property type="evidence" value="ECO:0007669"/>
    <property type="project" value="InterPro"/>
</dbReference>
<dbReference type="InterPro" id="IPR001811">
    <property type="entry name" value="Chemokine_IL8-like_dom"/>
</dbReference>
<dbReference type="OMA" id="RNIGKME"/>
<evidence type="ECO:0000256" key="3">
    <source>
        <dbReference type="ARBA" id="ARBA00022514"/>
    </source>
</evidence>
<comment type="similarity">
    <text evidence="2">Belongs to the intercrine alpha (chemokine CxC) family.</text>
</comment>
<reference evidence="7 8" key="1">
    <citation type="submission" date="2020-10" db="EMBL/GenBank/DDBJ databases">
        <title>Pygocentrus nattereri (red-bellied piranha) genome, fPygNat1, primary haplotype.</title>
        <authorList>
            <person name="Myers G."/>
            <person name="Meyer A."/>
            <person name="Karagic N."/>
            <person name="Pippel M."/>
            <person name="Winkler S."/>
            <person name="Tracey A."/>
            <person name="Wood J."/>
            <person name="Formenti G."/>
            <person name="Howe K."/>
            <person name="Fedrigo O."/>
            <person name="Jarvis E.D."/>
        </authorList>
    </citation>
    <scope>NUCLEOTIDE SEQUENCE [LARGE SCALE GENOMIC DNA]</scope>
</reference>
<reference evidence="7" key="2">
    <citation type="submission" date="2025-08" db="UniProtKB">
        <authorList>
            <consortium name="Ensembl"/>
        </authorList>
    </citation>
    <scope>IDENTIFICATION</scope>
</reference>
<dbReference type="PRINTS" id="PR00436">
    <property type="entry name" value="INTERLEUKIN8"/>
</dbReference>
<dbReference type="STRING" id="42514.ENSPNAP00000029154"/>
<dbReference type="Ensembl" id="ENSPNAT00000035375.2">
    <property type="protein sequence ID" value="ENSPNAP00000029154.1"/>
    <property type="gene ID" value="ENSPNAG00000015051.2"/>
</dbReference>
<keyword evidence="4" id="KW-0964">Secreted</keyword>
<dbReference type="InterPro" id="IPR036048">
    <property type="entry name" value="Interleukin_8-like_sf"/>
</dbReference>
<dbReference type="InterPro" id="IPR039809">
    <property type="entry name" value="Chemokine_b/g/d"/>
</dbReference>
<dbReference type="AlphaFoldDB" id="A0A3B4E1P2"/>
<feature type="signal peptide" evidence="5">
    <location>
        <begin position="1"/>
        <end position="23"/>
    </location>
</feature>
<organism evidence="7 8">
    <name type="scientific">Pygocentrus nattereri</name>
    <name type="common">Red-bellied piranha</name>
    <dbReference type="NCBI Taxonomy" id="42514"/>
    <lineage>
        <taxon>Eukaryota</taxon>
        <taxon>Metazoa</taxon>
        <taxon>Chordata</taxon>
        <taxon>Craniata</taxon>
        <taxon>Vertebrata</taxon>
        <taxon>Euteleostomi</taxon>
        <taxon>Actinopterygii</taxon>
        <taxon>Neopterygii</taxon>
        <taxon>Teleostei</taxon>
        <taxon>Ostariophysi</taxon>
        <taxon>Characiformes</taxon>
        <taxon>Characoidei</taxon>
        <taxon>Pygocentrus</taxon>
    </lineage>
</organism>
<dbReference type="GO" id="GO:0008009">
    <property type="term" value="F:chemokine activity"/>
    <property type="evidence" value="ECO:0007669"/>
    <property type="project" value="InterPro"/>
</dbReference>
<name>A0A3B4E1P2_PYGNA</name>
<dbReference type="PRINTS" id="PR00437">
    <property type="entry name" value="SMALLCYTKCXC"/>
</dbReference>
<proteinExistence type="inferred from homology"/>
<dbReference type="GO" id="GO:0005615">
    <property type="term" value="C:extracellular space"/>
    <property type="evidence" value="ECO:0007669"/>
    <property type="project" value="UniProtKB-KW"/>
</dbReference>
<dbReference type="PANTHER" id="PTHR12015">
    <property type="entry name" value="SMALL INDUCIBLE CYTOKINE A"/>
    <property type="match status" value="1"/>
</dbReference>
<dbReference type="Proteomes" id="UP001501920">
    <property type="component" value="Chromosome 20"/>
</dbReference>
<accession>A0A3B4E1P2</accession>
<evidence type="ECO:0000256" key="1">
    <source>
        <dbReference type="ARBA" id="ARBA00004613"/>
    </source>
</evidence>
<keyword evidence="3" id="KW-0202">Cytokine</keyword>
<dbReference type="CDD" id="cd00273">
    <property type="entry name" value="Chemokine_CXC"/>
    <property type="match status" value="1"/>
</dbReference>
<evidence type="ECO:0000256" key="4">
    <source>
        <dbReference type="ARBA" id="ARBA00022525"/>
    </source>
</evidence>
<evidence type="ECO:0000313" key="8">
    <source>
        <dbReference type="Proteomes" id="UP001501920"/>
    </source>
</evidence>
<comment type="subcellular location">
    <subcellularLocation>
        <location evidence="1">Secreted</location>
    </subcellularLocation>
</comment>
<dbReference type="Pfam" id="PF00048">
    <property type="entry name" value="IL8"/>
    <property type="match status" value="1"/>
</dbReference>
<keyword evidence="5" id="KW-0732">Signal</keyword>
<evidence type="ECO:0000313" key="7">
    <source>
        <dbReference type="Ensembl" id="ENSPNAP00000029154.1"/>
    </source>
</evidence>
<dbReference type="SMART" id="SM00199">
    <property type="entry name" value="SCY"/>
    <property type="match status" value="1"/>
</dbReference>
<reference evidence="7" key="3">
    <citation type="submission" date="2025-09" db="UniProtKB">
        <authorList>
            <consortium name="Ensembl"/>
        </authorList>
    </citation>
    <scope>IDENTIFICATION</scope>
</reference>
<feature type="chain" id="PRO_5017473047" description="Chemokine interleukin-8-like domain-containing protein" evidence="5">
    <location>
        <begin position="24"/>
        <end position="119"/>
    </location>
</feature>
<dbReference type="GO" id="GO:0006952">
    <property type="term" value="P:defense response"/>
    <property type="evidence" value="ECO:0007669"/>
    <property type="project" value="InterPro"/>
</dbReference>
<sequence length="119" mass="13163">MKSTTLILLFLVIFGMTATLCAGRVGGQGERCLCRGKIQKRVRLQSVKTIERFYPTASCSKTEILISLKRGRRVCLDPDAKQGKNILKGKMQMKLKSQGGYASGVSVFSFPQKINLGYN</sequence>
<dbReference type="InterPro" id="IPR033899">
    <property type="entry name" value="CXC_Chemokine_domain"/>
</dbReference>
<evidence type="ECO:0000259" key="6">
    <source>
        <dbReference type="SMART" id="SM00199"/>
    </source>
</evidence>
<evidence type="ECO:0000256" key="5">
    <source>
        <dbReference type="SAM" id="SignalP"/>
    </source>
</evidence>
<dbReference type="PANTHER" id="PTHR12015:SF210">
    <property type="entry name" value="C-X-C MOTIF CHEMOKINE 9"/>
    <property type="match status" value="1"/>
</dbReference>
<evidence type="ECO:0000256" key="2">
    <source>
        <dbReference type="ARBA" id="ARBA00010665"/>
    </source>
</evidence>
<dbReference type="GeneTree" id="ENSGT01080000257489"/>
<protein>
    <recommendedName>
        <fullName evidence="6">Chemokine interleukin-8-like domain-containing protein</fullName>
    </recommendedName>
</protein>
<feature type="domain" description="Chemokine interleukin-8-like" evidence="6">
    <location>
        <begin position="29"/>
        <end position="90"/>
    </location>
</feature>
<dbReference type="SUPFAM" id="SSF54117">
    <property type="entry name" value="Interleukin 8-like chemokines"/>
    <property type="match status" value="1"/>
</dbReference>
<dbReference type="Gene3D" id="2.40.50.40">
    <property type="match status" value="1"/>
</dbReference>
<keyword evidence="8" id="KW-1185">Reference proteome</keyword>